<name>A0A5B7IKA0_PORTR</name>
<gene>
    <name evidence="2" type="ORF">E2C01_078983</name>
</gene>
<protein>
    <submittedName>
        <fullName evidence="2">Uncharacterized protein</fullName>
    </submittedName>
</protein>
<evidence type="ECO:0000313" key="3">
    <source>
        <dbReference type="Proteomes" id="UP000324222"/>
    </source>
</evidence>
<keyword evidence="1" id="KW-0812">Transmembrane</keyword>
<evidence type="ECO:0000256" key="1">
    <source>
        <dbReference type="SAM" id="Phobius"/>
    </source>
</evidence>
<reference evidence="2 3" key="1">
    <citation type="submission" date="2019-05" db="EMBL/GenBank/DDBJ databases">
        <title>Another draft genome of Portunus trituberculatus and its Hox gene families provides insights of decapod evolution.</title>
        <authorList>
            <person name="Jeong J.-H."/>
            <person name="Song I."/>
            <person name="Kim S."/>
            <person name="Choi T."/>
            <person name="Kim D."/>
            <person name="Ryu S."/>
            <person name="Kim W."/>
        </authorList>
    </citation>
    <scope>NUCLEOTIDE SEQUENCE [LARGE SCALE GENOMIC DNA]</scope>
    <source>
        <tissue evidence="2">Muscle</tissue>
    </source>
</reference>
<accession>A0A5B7IKA0</accession>
<proteinExistence type="predicted"/>
<comment type="caution">
    <text evidence="2">The sequence shown here is derived from an EMBL/GenBank/DDBJ whole genome shotgun (WGS) entry which is preliminary data.</text>
</comment>
<sequence>MSPSFSPPLCFPFVLTSPSLCLYTSLLFLHLYILTLSASLPHSIPLPSNGRDELTLAHLYLSRRHDHLSDRQKNLPHAVPDSQVCLVAVRTGAAFLFSRYSPHCLVMSVSSFVSMAEVCLR</sequence>
<keyword evidence="1" id="KW-0472">Membrane</keyword>
<feature type="transmembrane region" description="Helical" evidence="1">
    <location>
        <begin position="12"/>
        <end position="34"/>
    </location>
</feature>
<dbReference type="Proteomes" id="UP000324222">
    <property type="component" value="Unassembled WGS sequence"/>
</dbReference>
<evidence type="ECO:0000313" key="2">
    <source>
        <dbReference type="EMBL" id="MPC84252.1"/>
    </source>
</evidence>
<keyword evidence="1" id="KW-1133">Transmembrane helix</keyword>
<keyword evidence="3" id="KW-1185">Reference proteome</keyword>
<dbReference type="AlphaFoldDB" id="A0A5B7IKA0"/>
<organism evidence="2 3">
    <name type="scientific">Portunus trituberculatus</name>
    <name type="common">Swimming crab</name>
    <name type="synonym">Neptunus trituberculatus</name>
    <dbReference type="NCBI Taxonomy" id="210409"/>
    <lineage>
        <taxon>Eukaryota</taxon>
        <taxon>Metazoa</taxon>
        <taxon>Ecdysozoa</taxon>
        <taxon>Arthropoda</taxon>
        <taxon>Crustacea</taxon>
        <taxon>Multicrustacea</taxon>
        <taxon>Malacostraca</taxon>
        <taxon>Eumalacostraca</taxon>
        <taxon>Eucarida</taxon>
        <taxon>Decapoda</taxon>
        <taxon>Pleocyemata</taxon>
        <taxon>Brachyura</taxon>
        <taxon>Eubrachyura</taxon>
        <taxon>Portunoidea</taxon>
        <taxon>Portunidae</taxon>
        <taxon>Portuninae</taxon>
        <taxon>Portunus</taxon>
    </lineage>
</organism>
<dbReference type="EMBL" id="VSRR010064899">
    <property type="protein sequence ID" value="MPC84252.1"/>
    <property type="molecule type" value="Genomic_DNA"/>
</dbReference>